<dbReference type="OMA" id="AVICHIG"/>
<protein>
    <recommendedName>
        <fullName evidence="3">ubiquitinyl hydrolase 1</fullName>
        <ecNumber evidence="3">3.4.19.12</ecNumber>
    </recommendedName>
</protein>
<evidence type="ECO:0000256" key="1">
    <source>
        <dbReference type="ARBA" id="ARBA00000707"/>
    </source>
</evidence>
<keyword evidence="4" id="KW-0645">Protease</keyword>
<keyword evidence="6" id="KW-0378">Hydrolase</keyword>
<dbReference type="AlphaFoldDB" id="A0A3E2HH06"/>
<dbReference type="OrthoDB" id="289038at2759"/>
<dbReference type="SUPFAM" id="SSF54001">
    <property type="entry name" value="Cysteine proteinases"/>
    <property type="match status" value="1"/>
</dbReference>
<keyword evidence="5" id="KW-0833">Ubl conjugation pathway</keyword>
<evidence type="ECO:0000259" key="8">
    <source>
        <dbReference type="PROSITE" id="PS50235"/>
    </source>
</evidence>
<dbReference type="InterPro" id="IPR018200">
    <property type="entry name" value="USP_CS"/>
</dbReference>
<accession>A0A3E2HH06</accession>
<dbReference type="InterPro" id="IPR050164">
    <property type="entry name" value="Peptidase_C19"/>
</dbReference>
<dbReference type="EC" id="3.4.19.12" evidence="3"/>
<sequence>MAPATKVWLPRENPAAYFNHRKHGLKPLKKRSFSSVKEEEASKEDYLKGIGFVYELFPSKKAKKTSECDEEAYLRREKVASYADQLRTKKMQATKVRGDWSQRSASAQRGLANFTGVLCYRHSLFQALLHQPKFVNWLEEYHRPEHCVSESRERCVSCQLRVLSRVYWGRVGCPKSQLNQILVDIDKIFRQRGWRPDSGSGGQADPEEQVSWILKQIREEVPSEFFAYLEASHLLVTNSIVKCNRCGKESKTEAHTEGGLSVPIQPAIRPKPGSLTAYLQRYMDEIVEDYRCEGCQDKGKKFRTQNIQHAPDILLVQLKRFSWDGSKDSSPVSISVGLDLNRYRDTENESQLRYELTAVIQHSGSTGSGHYVCSARGPDGKWYCFNDSTVSTTDIAAAVGGNGRGLFTPYMLYFQRKE</sequence>
<evidence type="ECO:0000256" key="4">
    <source>
        <dbReference type="ARBA" id="ARBA00022670"/>
    </source>
</evidence>
<evidence type="ECO:0000256" key="5">
    <source>
        <dbReference type="ARBA" id="ARBA00022786"/>
    </source>
</evidence>
<keyword evidence="10" id="KW-1185">Reference proteome</keyword>
<comment type="caution">
    <text evidence="9">The sequence shown here is derived from an EMBL/GenBank/DDBJ whole genome shotgun (WGS) entry which is preliminary data.</text>
</comment>
<feature type="non-terminal residue" evidence="9">
    <location>
        <position position="418"/>
    </location>
</feature>
<evidence type="ECO:0000256" key="2">
    <source>
        <dbReference type="ARBA" id="ARBA00009085"/>
    </source>
</evidence>
<dbReference type="PANTHER" id="PTHR24006">
    <property type="entry name" value="UBIQUITIN CARBOXYL-TERMINAL HYDROLASE"/>
    <property type="match status" value="1"/>
</dbReference>
<organism evidence="9 10">
    <name type="scientific">Scytalidium lignicola</name>
    <name type="common">Hyphomycete</name>
    <dbReference type="NCBI Taxonomy" id="5539"/>
    <lineage>
        <taxon>Eukaryota</taxon>
        <taxon>Fungi</taxon>
        <taxon>Dikarya</taxon>
        <taxon>Ascomycota</taxon>
        <taxon>Pezizomycotina</taxon>
        <taxon>Leotiomycetes</taxon>
        <taxon>Leotiomycetes incertae sedis</taxon>
        <taxon>Scytalidium</taxon>
    </lineage>
</organism>
<dbReference type="InterPro" id="IPR001394">
    <property type="entry name" value="Peptidase_C19_UCH"/>
</dbReference>
<feature type="non-terminal residue" evidence="9">
    <location>
        <position position="1"/>
    </location>
</feature>
<dbReference type="Proteomes" id="UP000258309">
    <property type="component" value="Unassembled WGS sequence"/>
</dbReference>
<dbReference type="InterPro" id="IPR028889">
    <property type="entry name" value="USP"/>
</dbReference>
<dbReference type="Pfam" id="PF00443">
    <property type="entry name" value="UCH"/>
    <property type="match status" value="1"/>
</dbReference>
<dbReference type="GO" id="GO:0004843">
    <property type="term" value="F:cysteine-type deubiquitinase activity"/>
    <property type="evidence" value="ECO:0007669"/>
    <property type="project" value="UniProtKB-EC"/>
</dbReference>
<dbReference type="InterPro" id="IPR038765">
    <property type="entry name" value="Papain-like_cys_pep_sf"/>
</dbReference>
<dbReference type="GO" id="GO:0005634">
    <property type="term" value="C:nucleus"/>
    <property type="evidence" value="ECO:0007669"/>
    <property type="project" value="TreeGrafter"/>
</dbReference>
<dbReference type="CDD" id="cd02257">
    <property type="entry name" value="Peptidase_C19"/>
    <property type="match status" value="1"/>
</dbReference>
<dbReference type="GO" id="GO:0006508">
    <property type="term" value="P:proteolysis"/>
    <property type="evidence" value="ECO:0007669"/>
    <property type="project" value="UniProtKB-KW"/>
</dbReference>
<dbReference type="GO" id="GO:0005829">
    <property type="term" value="C:cytosol"/>
    <property type="evidence" value="ECO:0007669"/>
    <property type="project" value="TreeGrafter"/>
</dbReference>
<keyword evidence="7" id="KW-0788">Thiol protease</keyword>
<dbReference type="PROSITE" id="PS00973">
    <property type="entry name" value="USP_2"/>
    <property type="match status" value="1"/>
</dbReference>
<dbReference type="EMBL" id="NCSJ02000050">
    <property type="protein sequence ID" value="RFU32698.1"/>
    <property type="molecule type" value="Genomic_DNA"/>
</dbReference>
<name>A0A3E2HH06_SCYLI</name>
<dbReference type="GO" id="GO:0016579">
    <property type="term" value="P:protein deubiquitination"/>
    <property type="evidence" value="ECO:0007669"/>
    <property type="project" value="InterPro"/>
</dbReference>
<dbReference type="PANTHER" id="PTHR24006:SF758">
    <property type="entry name" value="UBIQUITIN CARBOXYL-TERMINAL HYDROLASE 36"/>
    <property type="match status" value="1"/>
</dbReference>
<proteinExistence type="inferred from homology"/>
<evidence type="ECO:0000256" key="6">
    <source>
        <dbReference type="ARBA" id="ARBA00022801"/>
    </source>
</evidence>
<dbReference type="PROSITE" id="PS50235">
    <property type="entry name" value="USP_3"/>
    <property type="match status" value="1"/>
</dbReference>
<comment type="similarity">
    <text evidence="2">Belongs to the peptidase C19 family.</text>
</comment>
<reference evidence="9 10" key="1">
    <citation type="submission" date="2018-05" db="EMBL/GenBank/DDBJ databases">
        <title>Draft genome sequence of Scytalidium lignicola DSM 105466, a ubiquitous saprotrophic fungus.</title>
        <authorList>
            <person name="Buettner E."/>
            <person name="Gebauer A.M."/>
            <person name="Hofrichter M."/>
            <person name="Liers C."/>
            <person name="Kellner H."/>
        </authorList>
    </citation>
    <scope>NUCLEOTIDE SEQUENCE [LARGE SCALE GENOMIC DNA]</scope>
    <source>
        <strain evidence="9 10">DSM 105466</strain>
    </source>
</reference>
<dbReference type="Gene3D" id="3.90.70.10">
    <property type="entry name" value="Cysteine proteinases"/>
    <property type="match status" value="1"/>
</dbReference>
<dbReference type="STRING" id="5539.A0A3E2HH06"/>
<comment type="catalytic activity">
    <reaction evidence="1">
        <text>Thiol-dependent hydrolysis of ester, thioester, amide, peptide and isopeptide bonds formed by the C-terminal Gly of ubiquitin (a 76-residue protein attached to proteins as an intracellular targeting signal).</text>
        <dbReference type="EC" id="3.4.19.12"/>
    </reaction>
</comment>
<evidence type="ECO:0000313" key="10">
    <source>
        <dbReference type="Proteomes" id="UP000258309"/>
    </source>
</evidence>
<evidence type="ECO:0000313" key="9">
    <source>
        <dbReference type="EMBL" id="RFU32698.1"/>
    </source>
</evidence>
<evidence type="ECO:0000256" key="7">
    <source>
        <dbReference type="ARBA" id="ARBA00022807"/>
    </source>
</evidence>
<evidence type="ECO:0000256" key="3">
    <source>
        <dbReference type="ARBA" id="ARBA00012759"/>
    </source>
</evidence>
<gene>
    <name evidence="9" type="ORF">B7463_g3648</name>
</gene>
<feature type="domain" description="USP" evidence="8">
    <location>
        <begin position="109"/>
        <end position="417"/>
    </location>
</feature>